<dbReference type="Proteomes" id="UP000053820">
    <property type="component" value="Unassembled WGS sequence"/>
</dbReference>
<feature type="compositionally biased region" description="Polar residues" evidence="1">
    <location>
        <begin position="95"/>
        <end position="111"/>
    </location>
</feature>
<evidence type="ECO:0000313" key="2">
    <source>
        <dbReference type="EMBL" id="KIJ61919.1"/>
    </source>
</evidence>
<dbReference type="OrthoDB" id="2691312at2759"/>
<dbReference type="AlphaFoldDB" id="A0A0C9V8A4"/>
<dbReference type="EMBL" id="KN839859">
    <property type="protein sequence ID" value="KIJ61919.1"/>
    <property type="molecule type" value="Genomic_DNA"/>
</dbReference>
<gene>
    <name evidence="2" type="ORF">HYDPIDRAFT_95568</name>
</gene>
<reference evidence="2 3" key="1">
    <citation type="submission" date="2014-04" db="EMBL/GenBank/DDBJ databases">
        <title>Evolutionary Origins and Diversification of the Mycorrhizal Mutualists.</title>
        <authorList>
            <consortium name="DOE Joint Genome Institute"/>
            <consortium name="Mycorrhizal Genomics Consortium"/>
            <person name="Kohler A."/>
            <person name="Kuo A."/>
            <person name="Nagy L.G."/>
            <person name="Floudas D."/>
            <person name="Copeland A."/>
            <person name="Barry K.W."/>
            <person name="Cichocki N."/>
            <person name="Veneault-Fourrey C."/>
            <person name="LaButti K."/>
            <person name="Lindquist E.A."/>
            <person name="Lipzen A."/>
            <person name="Lundell T."/>
            <person name="Morin E."/>
            <person name="Murat C."/>
            <person name="Riley R."/>
            <person name="Ohm R."/>
            <person name="Sun H."/>
            <person name="Tunlid A."/>
            <person name="Henrissat B."/>
            <person name="Grigoriev I.V."/>
            <person name="Hibbett D.S."/>
            <person name="Martin F."/>
        </authorList>
    </citation>
    <scope>NUCLEOTIDE SEQUENCE [LARGE SCALE GENOMIC DNA]</scope>
    <source>
        <strain evidence="2 3">MD-312</strain>
    </source>
</reference>
<dbReference type="HOGENOM" id="CLU_068731_1_0_1"/>
<protein>
    <submittedName>
        <fullName evidence="2">Uncharacterized protein</fullName>
    </submittedName>
</protein>
<keyword evidence="3" id="KW-1185">Reference proteome</keyword>
<evidence type="ECO:0000313" key="3">
    <source>
        <dbReference type="Proteomes" id="UP000053820"/>
    </source>
</evidence>
<sequence>MAEVVFSQTCICGRAFSDLGTFTCHEKGCRKGKKRLASALEKAKEVYHGKKARLAGSLTQRRTRRANCRLPLRFWDMLPEPPLPLPPPGVLPHSLVSSAPQEDGPTSSSRNMPLIHKEKPTRSLRSSLRKIFKTQINKFGLFRVYDTESLPRHDPEDPYSVDNACLPCADGSDPVASDEPLANPYFPDPNEGAMHLGDWYWNQGAQKSRDSFKQLIDIVGDPSFSPTAAAHTSWDAIDDQLSHNQFNSDQPEWLGEDHRWKCSSVTILVPFHSRAKNPGPKDYAVNGFYHHSLVSIIWEKVTNPTHAPLFHFEPYEL</sequence>
<accession>A0A0C9V8A4</accession>
<name>A0A0C9V8A4_9AGAM</name>
<organism evidence="2 3">
    <name type="scientific">Hydnomerulius pinastri MD-312</name>
    <dbReference type="NCBI Taxonomy" id="994086"/>
    <lineage>
        <taxon>Eukaryota</taxon>
        <taxon>Fungi</taxon>
        <taxon>Dikarya</taxon>
        <taxon>Basidiomycota</taxon>
        <taxon>Agaricomycotina</taxon>
        <taxon>Agaricomycetes</taxon>
        <taxon>Agaricomycetidae</taxon>
        <taxon>Boletales</taxon>
        <taxon>Boletales incertae sedis</taxon>
        <taxon>Leucogyrophana</taxon>
    </lineage>
</organism>
<feature type="region of interest" description="Disordered" evidence="1">
    <location>
        <begin position="86"/>
        <end position="120"/>
    </location>
</feature>
<evidence type="ECO:0000256" key="1">
    <source>
        <dbReference type="SAM" id="MobiDB-lite"/>
    </source>
</evidence>
<proteinExistence type="predicted"/>